<feature type="signal peptide" evidence="2">
    <location>
        <begin position="1"/>
        <end position="21"/>
    </location>
</feature>
<keyword evidence="2" id="KW-0732">Signal</keyword>
<comment type="caution">
    <text evidence="3">The sequence shown here is derived from an EMBL/GenBank/DDBJ whole genome shotgun (WGS) entry which is preliminary data.</text>
</comment>
<dbReference type="PROSITE" id="PS51257">
    <property type="entry name" value="PROKAR_LIPOPROTEIN"/>
    <property type="match status" value="1"/>
</dbReference>
<feature type="chain" id="PRO_5043026955" description="Lipoprotein" evidence="2">
    <location>
        <begin position="22"/>
        <end position="60"/>
    </location>
</feature>
<evidence type="ECO:0000256" key="1">
    <source>
        <dbReference type="SAM" id="MobiDB-lite"/>
    </source>
</evidence>
<keyword evidence="4" id="KW-1185">Reference proteome</keyword>
<dbReference type="Proteomes" id="UP001299265">
    <property type="component" value="Unassembled WGS sequence"/>
</dbReference>
<accession>A0AAP2RJN9</accession>
<dbReference type="EMBL" id="JAJNOR010000005">
    <property type="protein sequence ID" value="MCD2492906.1"/>
    <property type="molecule type" value="Genomic_DNA"/>
</dbReference>
<protein>
    <recommendedName>
        <fullName evidence="5">Lipoprotein</fullName>
    </recommendedName>
</protein>
<evidence type="ECO:0008006" key="5">
    <source>
        <dbReference type="Google" id="ProtNLM"/>
    </source>
</evidence>
<name>A0AAP2RJN9_9FIRM</name>
<organism evidence="3 4">
    <name type="scientific">Lientehia hominis</name>
    <dbReference type="NCBI Taxonomy" id="2897778"/>
    <lineage>
        <taxon>Bacteria</taxon>
        <taxon>Bacillati</taxon>
        <taxon>Bacillota</taxon>
        <taxon>Clostridia</taxon>
        <taxon>Lachnospirales</taxon>
        <taxon>Lachnospiraceae</taxon>
        <taxon>Lientehia</taxon>
    </lineage>
</organism>
<gene>
    <name evidence="3" type="ORF">LQE92_09730</name>
</gene>
<evidence type="ECO:0000313" key="3">
    <source>
        <dbReference type="EMBL" id="MCD2492906.1"/>
    </source>
</evidence>
<dbReference type="AlphaFoldDB" id="A0AAP2RJN9"/>
<feature type="region of interest" description="Disordered" evidence="1">
    <location>
        <begin position="27"/>
        <end position="55"/>
    </location>
</feature>
<proteinExistence type="predicted"/>
<reference evidence="3 4" key="1">
    <citation type="submission" date="2021-11" db="EMBL/GenBank/DDBJ databases">
        <title>Lacrimispora sp. nov. NSJ-141 isolated from human feces.</title>
        <authorList>
            <person name="Abdugheni R."/>
        </authorList>
    </citation>
    <scope>NUCLEOTIDE SEQUENCE [LARGE SCALE GENOMIC DNA]</scope>
    <source>
        <strain evidence="3 4">NSJ-141</strain>
    </source>
</reference>
<evidence type="ECO:0000313" key="4">
    <source>
        <dbReference type="Proteomes" id="UP001299265"/>
    </source>
</evidence>
<sequence>MKKSMAFLISLLMLLSFTACSQKGESSFLSSSAPVSSSPQASGVPDSEPLSVNAPDILFW</sequence>
<feature type="compositionally biased region" description="Low complexity" evidence="1">
    <location>
        <begin position="27"/>
        <end position="42"/>
    </location>
</feature>
<evidence type="ECO:0000256" key="2">
    <source>
        <dbReference type="SAM" id="SignalP"/>
    </source>
</evidence>
<dbReference type="RefSeq" id="WP_231062786.1">
    <property type="nucleotide sequence ID" value="NZ_JAJNOR010000005.1"/>
</dbReference>